<evidence type="ECO:0000256" key="1">
    <source>
        <dbReference type="SAM" id="MobiDB-lite"/>
    </source>
</evidence>
<organism evidence="2 3">
    <name type="scientific">Haemaphysalis longicornis</name>
    <name type="common">Bush tick</name>
    <dbReference type="NCBI Taxonomy" id="44386"/>
    <lineage>
        <taxon>Eukaryota</taxon>
        <taxon>Metazoa</taxon>
        <taxon>Ecdysozoa</taxon>
        <taxon>Arthropoda</taxon>
        <taxon>Chelicerata</taxon>
        <taxon>Arachnida</taxon>
        <taxon>Acari</taxon>
        <taxon>Parasitiformes</taxon>
        <taxon>Ixodida</taxon>
        <taxon>Ixodoidea</taxon>
        <taxon>Ixodidae</taxon>
        <taxon>Haemaphysalinae</taxon>
        <taxon>Haemaphysalis</taxon>
    </lineage>
</organism>
<dbReference type="OrthoDB" id="79687at2759"/>
<accession>A0A9J6FJP1</accession>
<reference evidence="2 3" key="1">
    <citation type="journal article" date="2020" name="Cell">
        <title>Large-Scale Comparative Analyses of Tick Genomes Elucidate Their Genetic Diversity and Vector Capacities.</title>
        <authorList>
            <consortium name="Tick Genome and Microbiome Consortium (TIGMIC)"/>
            <person name="Jia N."/>
            <person name="Wang J."/>
            <person name="Shi W."/>
            <person name="Du L."/>
            <person name="Sun Y."/>
            <person name="Zhan W."/>
            <person name="Jiang J.F."/>
            <person name="Wang Q."/>
            <person name="Zhang B."/>
            <person name="Ji P."/>
            <person name="Bell-Sakyi L."/>
            <person name="Cui X.M."/>
            <person name="Yuan T.T."/>
            <person name="Jiang B.G."/>
            <person name="Yang W.F."/>
            <person name="Lam T.T."/>
            <person name="Chang Q.C."/>
            <person name="Ding S.J."/>
            <person name="Wang X.J."/>
            <person name="Zhu J.G."/>
            <person name="Ruan X.D."/>
            <person name="Zhao L."/>
            <person name="Wei J.T."/>
            <person name="Ye R.Z."/>
            <person name="Que T.C."/>
            <person name="Du C.H."/>
            <person name="Zhou Y.H."/>
            <person name="Cheng J.X."/>
            <person name="Dai P.F."/>
            <person name="Guo W.B."/>
            <person name="Han X.H."/>
            <person name="Huang E.J."/>
            <person name="Li L.F."/>
            <person name="Wei W."/>
            <person name="Gao Y.C."/>
            <person name="Liu J.Z."/>
            <person name="Shao H.Z."/>
            <person name="Wang X."/>
            <person name="Wang C.C."/>
            <person name="Yang T.C."/>
            <person name="Huo Q.B."/>
            <person name="Li W."/>
            <person name="Chen H.Y."/>
            <person name="Chen S.E."/>
            <person name="Zhou L.G."/>
            <person name="Ni X.B."/>
            <person name="Tian J.H."/>
            <person name="Sheng Y."/>
            <person name="Liu T."/>
            <person name="Pan Y.S."/>
            <person name="Xia L.Y."/>
            <person name="Li J."/>
            <person name="Zhao F."/>
            <person name="Cao W.C."/>
        </authorList>
    </citation>
    <scope>NUCLEOTIDE SEQUENCE [LARGE SCALE GENOMIC DNA]</scope>
    <source>
        <strain evidence="2">HaeL-2018</strain>
    </source>
</reference>
<feature type="compositionally biased region" description="Polar residues" evidence="1">
    <location>
        <begin position="21"/>
        <end position="31"/>
    </location>
</feature>
<protein>
    <recommendedName>
        <fullName evidence="4">Protein kinase domain-containing protein</fullName>
    </recommendedName>
</protein>
<comment type="caution">
    <text evidence="2">The sequence shown here is derived from an EMBL/GenBank/DDBJ whole genome shotgun (WGS) entry which is preliminary data.</text>
</comment>
<dbReference type="PANTHER" id="PTHR12984:SF16">
    <property type="entry name" value="BLACK MATCH, ISOFORM H"/>
    <property type="match status" value="1"/>
</dbReference>
<keyword evidence="3" id="KW-1185">Reference proteome</keyword>
<evidence type="ECO:0000313" key="3">
    <source>
        <dbReference type="Proteomes" id="UP000821853"/>
    </source>
</evidence>
<dbReference type="Gene3D" id="1.10.510.10">
    <property type="entry name" value="Transferase(Phosphotransferase) domain 1"/>
    <property type="match status" value="1"/>
</dbReference>
<evidence type="ECO:0000313" key="2">
    <source>
        <dbReference type="EMBL" id="KAH9363290.1"/>
    </source>
</evidence>
<dbReference type="InterPro" id="IPR011009">
    <property type="entry name" value="Kinase-like_dom_sf"/>
</dbReference>
<dbReference type="VEuPathDB" id="VectorBase:HLOH_047440"/>
<dbReference type="Proteomes" id="UP000821853">
    <property type="component" value="Chromosome 10"/>
</dbReference>
<sequence length="109" mass="11836">MGVAYCGRRDPPSSFARARNEQSPVSCQPFTSKLPKMGQPDLDYTAPEVQATSTCSPLSDMFSLGLVVCALFNGGRSIIEGNLSTTTYNKQLEVVCVRTFLPRLHAACM</sequence>
<name>A0A9J6FJP1_HAELO</name>
<dbReference type="EMBL" id="JABSTR010000002">
    <property type="protein sequence ID" value="KAH9363290.1"/>
    <property type="molecule type" value="Genomic_DNA"/>
</dbReference>
<feature type="region of interest" description="Disordered" evidence="1">
    <location>
        <begin position="1"/>
        <end position="41"/>
    </location>
</feature>
<gene>
    <name evidence="2" type="ORF">HPB48_006396</name>
</gene>
<dbReference type="AlphaFoldDB" id="A0A9J6FJP1"/>
<evidence type="ECO:0008006" key="4">
    <source>
        <dbReference type="Google" id="ProtNLM"/>
    </source>
</evidence>
<dbReference type="InterPro" id="IPR051177">
    <property type="entry name" value="CIK-Related_Protein"/>
</dbReference>
<proteinExistence type="predicted"/>
<dbReference type="PANTHER" id="PTHR12984">
    <property type="entry name" value="SCY1-RELATED S/T PROTEIN KINASE-LIKE"/>
    <property type="match status" value="1"/>
</dbReference>
<dbReference type="SUPFAM" id="SSF56112">
    <property type="entry name" value="Protein kinase-like (PK-like)"/>
    <property type="match status" value="1"/>
</dbReference>